<dbReference type="AlphaFoldDB" id="A0A512IK48"/>
<dbReference type="Proteomes" id="UP000321258">
    <property type="component" value="Unassembled WGS sequence"/>
</dbReference>
<comment type="caution">
    <text evidence="1">The sequence shown here is derived from an EMBL/GenBank/DDBJ whole genome shotgun (WGS) entry which is preliminary data.</text>
</comment>
<evidence type="ECO:0000313" key="2">
    <source>
        <dbReference type="Proteomes" id="UP000321258"/>
    </source>
</evidence>
<accession>A0A512IK48</accession>
<protein>
    <submittedName>
        <fullName evidence="1">Uncharacterized protein</fullName>
    </submittedName>
</protein>
<proteinExistence type="predicted"/>
<gene>
    <name evidence="1" type="ORF">MHA02_04910</name>
</gene>
<reference evidence="1 2" key="1">
    <citation type="submission" date="2019-07" db="EMBL/GenBank/DDBJ databases">
        <title>Whole genome shotgun sequence of Methylobacterium haplocladii NBRC 107714.</title>
        <authorList>
            <person name="Hosoyama A."/>
            <person name="Uohara A."/>
            <person name="Ohji S."/>
            <person name="Ichikawa N."/>
        </authorList>
    </citation>
    <scope>NUCLEOTIDE SEQUENCE [LARGE SCALE GENOMIC DNA]</scope>
    <source>
        <strain evidence="1 2">NBRC 107714</strain>
    </source>
</reference>
<keyword evidence="2" id="KW-1185">Reference proteome</keyword>
<organism evidence="1 2">
    <name type="scientific">Methylobacterium haplocladii</name>
    <dbReference type="NCBI Taxonomy" id="1176176"/>
    <lineage>
        <taxon>Bacteria</taxon>
        <taxon>Pseudomonadati</taxon>
        <taxon>Pseudomonadota</taxon>
        <taxon>Alphaproteobacteria</taxon>
        <taxon>Hyphomicrobiales</taxon>
        <taxon>Methylobacteriaceae</taxon>
        <taxon>Methylobacterium</taxon>
    </lineage>
</organism>
<name>A0A512IK48_9HYPH</name>
<evidence type="ECO:0000313" key="1">
    <source>
        <dbReference type="EMBL" id="GEO98103.1"/>
    </source>
</evidence>
<sequence>MLSVALPLLLLASPQAGRPVLVIAAPWLSPAETAGVVADAGGALLRGTPFPWAAVAVSDGADFAAKLRRAGAWITLDASRVPGCLNAAPV</sequence>
<dbReference type="EMBL" id="BJZT01000005">
    <property type="protein sequence ID" value="GEO98103.1"/>
    <property type="molecule type" value="Genomic_DNA"/>
</dbReference>